<feature type="region of interest" description="Disordered" evidence="1">
    <location>
        <begin position="94"/>
        <end position="122"/>
    </location>
</feature>
<dbReference type="AlphaFoldDB" id="A0A081N443"/>
<reference evidence="3 4" key="1">
    <citation type="submission" date="2014-06" db="EMBL/GenBank/DDBJ databases">
        <title>Whole Genome Sequences of Three Symbiotic Endozoicomonas Bacteria.</title>
        <authorList>
            <person name="Neave M.J."/>
            <person name="Apprill A."/>
            <person name="Voolstra C.R."/>
        </authorList>
    </citation>
    <scope>NUCLEOTIDE SEQUENCE [LARGE SCALE GENOMIC DNA]</scope>
    <source>
        <strain evidence="3 4">LMG 24815</strain>
    </source>
</reference>
<keyword evidence="4" id="KW-1185">Reference proteome</keyword>
<dbReference type="EMBL" id="JOKG01000003">
    <property type="protein sequence ID" value="KEQ13216.1"/>
    <property type="molecule type" value="Genomic_DNA"/>
</dbReference>
<dbReference type="RefSeq" id="WP_034875816.1">
    <property type="nucleotide sequence ID" value="NZ_JOKG01000003.1"/>
</dbReference>
<gene>
    <name evidence="3" type="ORF">GZ77_12275</name>
</gene>
<evidence type="ECO:0000313" key="3">
    <source>
        <dbReference type="EMBL" id="KEQ13216.1"/>
    </source>
</evidence>
<feature type="compositionally biased region" description="Acidic residues" evidence="1">
    <location>
        <begin position="533"/>
        <end position="550"/>
    </location>
</feature>
<feature type="chain" id="PRO_5001760510" evidence="2">
    <location>
        <begin position="25"/>
        <end position="560"/>
    </location>
</feature>
<evidence type="ECO:0000313" key="4">
    <source>
        <dbReference type="Proteomes" id="UP000028006"/>
    </source>
</evidence>
<evidence type="ECO:0000256" key="1">
    <source>
        <dbReference type="SAM" id="MobiDB-lite"/>
    </source>
</evidence>
<feature type="signal peptide" evidence="2">
    <location>
        <begin position="1"/>
        <end position="24"/>
    </location>
</feature>
<dbReference type="Proteomes" id="UP000028006">
    <property type="component" value="Unassembled WGS sequence"/>
</dbReference>
<organism evidence="3 4">
    <name type="scientific">Endozoicomonas montiporae</name>
    <dbReference type="NCBI Taxonomy" id="1027273"/>
    <lineage>
        <taxon>Bacteria</taxon>
        <taxon>Pseudomonadati</taxon>
        <taxon>Pseudomonadota</taxon>
        <taxon>Gammaproteobacteria</taxon>
        <taxon>Oceanospirillales</taxon>
        <taxon>Endozoicomonadaceae</taxon>
        <taxon>Endozoicomonas</taxon>
    </lineage>
</organism>
<proteinExistence type="predicted"/>
<sequence>MKPVLRLAFLIPALSLSLNPIVSADGQISGYVEELDDGTGKLHLKGVGERKVLTVKVDDRGQFVLDLELLCGVINSETGEYVEPVKLPLSLQSKTEEGHVSQPPKSLAVEQSSALEQSAAMDSPMSFGTPAVKGVYPEILIVEKGSLTPITSQQERGFSADDQSVAESVDSKSAGDFSVAVGKNDNQQSPVRAQFTKKNWDLFVKGHEYLKENERYNRLGLTVDGNFIAASEADKKNETAGASESDYSLQNRYPEMIVKKCHTYDPQEVSKLENDLQQKRAEAGFGDVVPPKFDMDINITYHPMLKEKSPVDPDKIIRSIKSFINKHSRKHDQEQLFANLLTYARWHGMGIALHYPDPSLTLDTQQFKGMTILNTKMSPGHAVSDAVQRFLVNVALTKLYSESRQDKNIERGKVLVLKNAQGFADALTDLLPKYKTTFDQILKRPFGVDEVIEGLMLFVMFAEAKNPVKSMQQIYAENGHERQWIMLEAFHELYTSMPANFLQAYMIKKLLQLPIIGDPMSFDPKSKKSETAGPEEIDDDAESSEDDDSMDEGRDEKGRG</sequence>
<name>A0A081N443_9GAMM</name>
<protein>
    <submittedName>
        <fullName evidence="3">Uncharacterized protein</fullName>
    </submittedName>
</protein>
<comment type="caution">
    <text evidence="3">The sequence shown here is derived from an EMBL/GenBank/DDBJ whole genome shotgun (WGS) entry which is preliminary data.</text>
</comment>
<feature type="region of interest" description="Disordered" evidence="1">
    <location>
        <begin position="522"/>
        <end position="560"/>
    </location>
</feature>
<keyword evidence="2" id="KW-0732">Signal</keyword>
<evidence type="ECO:0000256" key="2">
    <source>
        <dbReference type="SAM" id="SignalP"/>
    </source>
</evidence>
<accession>A0A081N443</accession>
<feature type="compositionally biased region" description="Basic and acidic residues" evidence="1">
    <location>
        <begin position="551"/>
        <end position="560"/>
    </location>
</feature>